<evidence type="ECO:0000313" key="2">
    <source>
        <dbReference type="Proteomes" id="UP001060085"/>
    </source>
</evidence>
<proteinExistence type="predicted"/>
<sequence length="321" mass="37543">MRKKNKIVKNKRTNHTHIHIHTHTHTLLIRKSIRYLLKEVQRRTNENSRKQSKKQRKVPNNKEAKEDRDLPEMIIEHRFKDYKWNQGSKQQIQASVEQLERRAGAWFGIWNKNEEDKSWQYYGQQPTADSRLHLLHAKVGGENTNKFPLNSSQISIIMVEDWRLKAFQRASSQLFECIPKKSLMNTSRNGSKIVENGVKTEKTESWKLVDSNLLLMVGYPTAGSTLPFALEGLRRELEGKILNKTPPMSLSLQKNQSSKKDTPKRSRERGKIFFREVQERFDEMGAYSSIERERIKTNSDFKNPRGVFLGALFSCYIDVRG</sequence>
<name>A0ACB9ZTV7_CATRO</name>
<gene>
    <name evidence="1" type="ORF">M9H77_35657</name>
</gene>
<comment type="caution">
    <text evidence="1">The sequence shown here is derived from an EMBL/GenBank/DDBJ whole genome shotgun (WGS) entry which is preliminary data.</text>
</comment>
<reference evidence="2" key="1">
    <citation type="journal article" date="2023" name="Nat. Plants">
        <title>Single-cell RNA sequencing provides a high-resolution roadmap for understanding the multicellular compartmentation of specialized metabolism.</title>
        <authorList>
            <person name="Sun S."/>
            <person name="Shen X."/>
            <person name="Li Y."/>
            <person name="Li Y."/>
            <person name="Wang S."/>
            <person name="Li R."/>
            <person name="Zhang H."/>
            <person name="Shen G."/>
            <person name="Guo B."/>
            <person name="Wei J."/>
            <person name="Xu J."/>
            <person name="St-Pierre B."/>
            <person name="Chen S."/>
            <person name="Sun C."/>
        </authorList>
    </citation>
    <scope>NUCLEOTIDE SEQUENCE [LARGE SCALE GENOMIC DNA]</scope>
</reference>
<evidence type="ECO:0000313" key="1">
    <source>
        <dbReference type="EMBL" id="KAI5649652.1"/>
    </source>
</evidence>
<dbReference type="Proteomes" id="UP001060085">
    <property type="component" value="Linkage Group LG08"/>
</dbReference>
<accession>A0ACB9ZTV7</accession>
<organism evidence="1 2">
    <name type="scientific">Catharanthus roseus</name>
    <name type="common">Madagascar periwinkle</name>
    <name type="synonym">Vinca rosea</name>
    <dbReference type="NCBI Taxonomy" id="4058"/>
    <lineage>
        <taxon>Eukaryota</taxon>
        <taxon>Viridiplantae</taxon>
        <taxon>Streptophyta</taxon>
        <taxon>Embryophyta</taxon>
        <taxon>Tracheophyta</taxon>
        <taxon>Spermatophyta</taxon>
        <taxon>Magnoliopsida</taxon>
        <taxon>eudicotyledons</taxon>
        <taxon>Gunneridae</taxon>
        <taxon>Pentapetalae</taxon>
        <taxon>asterids</taxon>
        <taxon>lamiids</taxon>
        <taxon>Gentianales</taxon>
        <taxon>Apocynaceae</taxon>
        <taxon>Rauvolfioideae</taxon>
        <taxon>Vinceae</taxon>
        <taxon>Catharanthinae</taxon>
        <taxon>Catharanthus</taxon>
    </lineage>
</organism>
<dbReference type="EMBL" id="CM044708">
    <property type="protein sequence ID" value="KAI5649652.1"/>
    <property type="molecule type" value="Genomic_DNA"/>
</dbReference>
<protein>
    <submittedName>
        <fullName evidence="1">Uncharacterized protein</fullName>
    </submittedName>
</protein>
<keyword evidence="2" id="KW-1185">Reference proteome</keyword>